<dbReference type="EMBL" id="FPIZ01000015">
    <property type="protein sequence ID" value="SFW77268.1"/>
    <property type="molecule type" value="Genomic_DNA"/>
</dbReference>
<organism evidence="1 2">
    <name type="scientific">Chitinophaga sancti</name>
    <dbReference type="NCBI Taxonomy" id="1004"/>
    <lineage>
        <taxon>Bacteria</taxon>
        <taxon>Pseudomonadati</taxon>
        <taxon>Bacteroidota</taxon>
        <taxon>Chitinophagia</taxon>
        <taxon>Chitinophagales</taxon>
        <taxon>Chitinophagaceae</taxon>
        <taxon>Chitinophaga</taxon>
    </lineage>
</organism>
<evidence type="ECO:0000313" key="1">
    <source>
        <dbReference type="EMBL" id="SFW77268.1"/>
    </source>
</evidence>
<protein>
    <submittedName>
        <fullName evidence="1">Uncharacterized protein</fullName>
    </submittedName>
</protein>
<gene>
    <name evidence="1" type="ORF">SAMN05661012_04494</name>
</gene>
<evidence type="ECO:0000313" key="2">
    <source>
        <dbReference type="Proteomes" id="UP000183788"/>
    </source>
</evidence>
<dbReference type="Proteomes" id="UP000183788">
    <property type="component" value="Unassembled WGS sequence"/>
</dbReference>
<dbReference type="AlphaFoldDB" id="A0A1K1RZN6"/>
<proteinExistence type="predicted"/>
<reference evidence="1 2" key="1">
    <citation type="submission" date="2016-11" db="EMBL/GenBank/DDBJ databases">
        <authorList>
            <person name="Jaros S."/>
            <person name="Januszkiewicz K."/>
            <person name="Wedrychowicz H."/>
        </authorList>
    </citation>
    <scope>NUCLEOTIDE SEQUENCE [LARGE SCALE GENOMIC DNA]</scope>
    <source>
        <strain evidence="1 2">DSM 784</strain>
    </source>
</reference>
<dbReference type="STRING" id="1004.SAMN05661012_04494"/>
<sequence>MGIRMGITSKAPKGEISIENFRGEIRLRRRYVGKRYSLTLPYTYAPENMHQI</sequence>
<accession>A0A1K1RZN6</accession>
<name>A0A1K1RZN6_9BACT</name>